<dbReference type="Gene3D" id="3.40.50.1980">
    <property type="entry name" value="Nitrogenase molybdenum iron protein domain"/>
    <property type="match status" value="2"/>
</dbReference>
<dbReference type="InterPro" id="IPR050902">
    <property type="entry name" value="ABC_Transporter_SBP"/>
</dbReference>
<proteinExistence type="predicted"/>
<dbReference type="PANTHER" id="PTHR30535">
    <property type="entry name" value="VITAMIN B12-BINDING PROTEIN"/>
    <property type="match status" value="1"/>
</dbReference>
<dbReference type="Pfam" id="PF01497">
    <property type="entry name" value="Peripla_BP_2"/>
    <property type="match status" value="1"/>
</dbReference>
<reference evidence="3 4" key="1">
    <citation type="submission" date="2016-05" db="EMBL/GenBank/DDBJ databases">
        <title>Genome Sequence of Pseudomonas citronellolis Strain SJTE-3, an Estrogens and Persistent Organic Pollutants degradation strain.</title>
        <authorList>
            <person name="Liang R."/>
        </authorList>
    </citation>
    <scope>NUCLEOTIDE SEQUENCE [LARGE SCALE GENOMIC DNA]</scope>
    <source>
        <strain evidence="3 4">SJTE-3</strain>
    </source>
</reference>
<dbReference type="SUPFAM" id="SSF53807">
    <property type="entry name" value="Helical backbone' metal receptor"/>
    <property type="match status" value="1"/>
</dbReference>
<dbReference type="InterPro" id="IPR002491">
    <property type="entry name" value="ABC_transptr_periplasmic_BD"/>
</dbReference>
<evidence type="ECO:0000313" key="3">
    <source>
        <dbReference type="EMBL" id="ANI14377.1"/>
    </source>
</evidence>
<sequence>MKGFALLLGLLVATPALAAEDYRNCGETWHLAKAPERILALNQHAADLLLELGAGERLAGVAYLDDPGPQLQGDRYRGVPVVSARYPSTELLYALRPDLVVGGFATAFDPGRGRAELAAAGIASYLLEAACAQRTGDGFGNVRDDLRTLGRLLGAEARAQALIDAQQADLRAAAARADGRAPLRVFYLDSSDAGLASQGGRGFVSELLRAAGARNLFEAVALRGYLASPETLLAGDPDVILLADARWSPAAEKVRYLRAHPLLSRLRAVREGRFVTLPFSQLVPGVESGRAARSLAEALYP</sequence>
<protein>
    <submittedName>
        <fullName evidence="3">Iron ABC transporter substrate-binding protein</fullName>
    </submittedName>
</protein>
<keyword evidence="1" id="KW-0732">Signal</keyword>
<gene>
    <name evidence="3" type="ORF">A9C11_10460</name>
</gene>
<name>A0A1A9K9P1_9PSED</name>
<feature type="domain" description="Fe/B12 periplasmic-binding" evidence="2">
    <location>
        <begin position="37"/>
        <end position="301"/>
    </location>
</feature>
<dbReference type="RefSeq" id="WP_064582611.1">
    <property type="nucleotide sequence ID" value="NZ_CP015878.1"/>
</dbReference>
<evidence type="ECO:0000259" key="2">
    <source>
        <dbReference type="PROSITE" id="PS50983"/>
    </source>
</evidence>
<evidence type="ECO:0000313" key="4">
    <source>
        <dbReference type="Proteomes" id="UP000077748"/>
    </source>
</evidence>
<dbReference type="AlphaFoldDB" id="A0A1A9K9P1"/>
<feature type="chain" id="PRO_5008391549" evidence="1">
    <location>
        <begin position="19"/>
        <end position="301"/>
    </location>
</feature>
<accession>A0A1A9K9P1</accession>
<evidence type="ECO:0000256" key="1">
    <source>
        <dbReference type="SAM" id="SignalP"/>
    </source>
</evidence>
<feature type="signal peptide" evidence="1">
    <location>
        <begin position="1"/>
        <end position="18"/>
    </location>
</feature>
<dbReference type="PANTHER" id="PTHR30535:SF7">
    <property type="entry name" value="IRON(III) DICITRATE-BINDING PROTEIN"/>
    <property type="match status" value="1"/>
</dbReference>
<dbReference type="PROSITE" id="PS50983">
    <property type="entry name" value="FE_B12_PBP"/>
    <property type="match status" value="1"/>
</dbReference>
<dbReference type="Proteomes" id="UP000077748">
    <property type="component" value="Chromosome"/>
</dbReference>
<dbReference type="EMBL" id="CP015878">
    <property type="protein sequence ID" value="ANI14377.1"/>
    <property type="molecule type" value="Genomic_DNA"/>
</dbReference>
<organism evidence="3 4">
    <name type="scientific">Pseudomonas citronellolis</name>
    <dbReference type="NCBI Taxonomy" id="53408"/>
    <lineage>
        <taxon>Bacteria</taxon>
        <taxon>Pseudomonadati</taxon>
        <taxon>Pseudomonadota</taxon>
        <taxon>Gammaproteobacteria</taxon>
        <taxon>Pseudomonadales</taxon>
        <taxon>Pseudomonadaceae</taxon>
        <taxon>Pseudomonas</taxon>
    </lineage>
</organism>